<accession>A0A6V8NT00</accession>
<gene>
    <name evidence="2" type="ORF">HKBW3S06_01718</name>
</gene>
<evidence type="ECO:0000256" key="1">
    <source>
        <dbReference type="SAM" id="Phobius"/>
    </source>
</evidence>
<organism evidence="2 3">
    <name type="scientific">Candidatus Hakubella thermalkaliphila</name>
    <dbReference type="NCBI Taxonomy" id="2754717"/>
    <lineage>
        <taxon>Bacteria</taxon>
        <taxon>Bacillati</taxon>
        <taxon>Actinomycetota</taxon>
        <taxon>Actinomycetota incertae sedis</taxon>
        <taxon>Candidatus Hakubellales</taxon>
        <taxon>Candidatus Hakubellaceae</taxon>
        <taxon>Candidatus Hakubella</taxon>
    </lineage>
</organism>
<reference evidence="2 3" key="1">
    <citation type="journal article" date="2020" name="Front. Microbiol.">
        <title>Single-cell genomics of novel Actinobacteria with the Wood-Ljungdahl pathway discovered in a serpentinizing system.</title>
        <authorList>
            <person name="Merino N."/>
            <person name="Kawai M."/>
            <person name="Boyd E.S."/>
            <person name="Colman D.R."/>
            <person name="McGlynn S.E."/>
            <person name="Nealson K.H."/>
            <person name="Kurokawa K."/>
            <person name="Hongoh Y."/>
        </authorList>
    </citation>
    <scope>NUCLEOTIDE SEQUENCE [LARGE SCALE GENOMIC DNA]</scope>
    <source>
        <strain evidence="2 3">S06</strain>
    </source>
</reference>
<keyword evidence="1" id="KW-0812">Transmembrane</keyword>
<dbReference type="Proteomes" id="UP000580051">
    <property type="component" value="Unassembled WGS sequence"/>
</dbReference>
<evidence type="ECO:0000313" key="2">
    <source>
        <dbReference type="EMBL" id="GFP22490.1"/>
    </source>
</evidence>
<sequence>MEKQSQAKGIIRSLGLVFGVIGTSPIYKLTVVFLLLEPT</sequence>
<feature type="transmembrane region" description="Helical" evidence="1">
    <location>
        <begin position="12"/>
        <end position="36"/>
    </location>
</feature>
<keyword evidence="1" id="KW-1133">Transmembrane helix</keyword>
<feature type="non-terminal residue" evidence="2">
    <location>
        <position position="39"/>
    </location>
</feature>
<proteinExistence type="predicted"/>
<protein>
    <submittedName>
        <fullName evidence="2">Uncharacterized protein</fullName>
    </submittedName>
</protein>
<name>A0A6V8NT00_9ACTN</name>
<comment type="caution">
    <text evidence="2">The sequence shown here is derived from an EMBL/GenBank/DDBJ whole genome shotgun (WGS) entry which is preliminary data.</text>
</comment>
<dbReference type="EMBL" id="BLRV01000462">
    <property type="protein sequence ID" value="GFP22490.1"/>
    <property type="molecule type" value="Genomic_DNA"/>
</dbReference>
<dbReference type="AlphaFoldDB" id="A0A6V8NT00"/>
<evidence type="ECO:0000313" key="3">
    <source>
        <dbReference type="Proteomes" id="UP000580051"/>
    </source>
</evidence>
<keyword evidence="1" id="KW-0472">Membrane</keyword>